<dbReference type="AlphaFoldDB" id="A0A3N0IEL9"/>
<dbReference type="GeneID" id="98663247"/>
<accession>A0A3N0IEL9</accession>
<comment type="caution">
    <text evidence="1">The sequence shown here is derived from an EMBL/GenBank/DDBJ whole genome shotgun (WGS) entry which is preliminary data.</text>
</comment>
<dbReference type="EMBL" id="QIBZ01000006">
    <property type="protein sequence ID" value="RNM35499.1"/>
    <property type="molecule type" value="Genomic_DNA"/>
</dbReference>
<sequence>MSQLNSEPRPSLGGMCAIDMLLAALGADGRELLDALGVEKVPYEELNMTAEAIEADRRRRGEGPLVP</sequence>
<evidence type="ECO:0000313" key="1">
    <source>
        <dbReference type="EMBL" id="RNM35499.1"/>
    </source>
</evidence>
<keyword evidence="2" id="KW-1185">Reference proteome</keyword>
<name>A0A3N0IEL9_9ACTN</name>
<organism evidence="1 2">
    <name type="scientific">Slackia isoflavoniconvertens</name>
    <dbReference type="NCBI Taxonomy" id="572010"/>
    <lineage>
        <taxon>Bacteria</taxon>
        <taxon>Bacillati</taxon>
        <taxon>Actinomycetota</taxon>
        <taxon>Coriobacteriia</taxon>
        <taxon>Eggerthellales</taxon>
        <taxon>Eggerthellaceae</taxon>
        <taxon>Slackia</taxon>
    </lineage>
</organism>
<gene>
    <name evidence="1" type="ORF">DMP05_04955</name>
</gene>
<reference evidence="2" key="1">
    <citation type="submission" date="2018-05" db="EMBL/GenBank/DDBJ databases">
        <title>Genome Sequencing of selected type strains of the family Eggerthellaceae.</title>
        <authorList>
            <person name="Danylec N."/>
            <person name="Stoll D.A."/>
            <person name="Doetsch A."/>
            <person name="Huch M."/>
        </authorList>
    </citation>
    <scope>NUCLEOTIDE SEQUENCE [LARGE SCALE GENOMIC DNA]</scope>
    <source>
        <strain evidence="2">DSM 22006</strain>
    </source>
</reference>
<protein>
    <submittedName>
        <fullName evidence="1">Uncharacterized protein</fullName>
    </submittedName>
</protein>
<evidence type="ECO:0000313" key="2">
    <source>
        <dbReference type="Proteomes" id="UP000271472"/>
    </source>
</evidence>
<dbReference type="Proteomes" id="UP000271472">
    <property type="component" value="Unassembled WGS sequence"/>
</dbReference>
<dbReference type="RefSeq" id="WP_123219426.1">
    <property type="nucleotide sequence ID" value="NZ_JACHYQ010000001.1"/>
</dbReference>
<proteinExistence type="predicted"/>